<evidence type="ECO:0000256" key="3">
    <source>
        <dbReference type="ARBA" id="ARBA00022692"/>
    </source>
</evidence>
<dbReference type="CDD" id="cd06257">
    <property type="entry name" value="DnaJ"/>
    <property type="match status" value="1"/>
</dbReference>
<dbReference type="GO" id="GO:0008320">
    <property type="term" value="F:protein transmembrane transporter activity"/>
    <property type="evidence" value="ECO:0007669"/>
    <property type="project" value="TreeGrafter"/>
</dbReference>
<keyword evidence="13" id="KW-1185">Reference proteome</keyword>
<evidence type="ECO:0000256" key="9">
    <source>
        <dbReference type="SAM" id="MobiDB-lite"/>
    </source>
</evidence>
<dbReference type="InterPro" id="IPR035892">
    <property type="entry name" value="C2_domain_sf"/>
</dbReference>
<dbReference type="Gene3D" id="1.10.287.110">
    <property type="entry name" value="DnaJ domain"/>
    <property type="match status" value="1"/>
</dbReference>
<dbReference type="OrthoDB" id="1734229at2759"/>
<evidence type="ECO:0000256" key="10">
    <source>
        <dbReference type="SAM" id="Phobius"/>
    </source>
</evidence>
<proteinExistence type="predicted"/>
<keyword evidence="8" id="KW-0143">Chaperone</keyword>
<dbReference type="PRINTS" id="PR00625">
    <property type="entry name" value="JDOMAIN"/>
</dbReference>
<evidence type="ECO:0000259" key="11">
    <source>
        <dbReference type="PROSITE" id="PS50076"/>
    </source>
</evidence>
<dbReference type="SUPFAM" id="SSF158702">
    <property type="entry name" value="Sec63 N-terminal domain-like"/>
    <property type="match status" value="1"/>
</dbReference>
<keyword evidence="6 10" id="KW-1133">Transmembrane helix</keyword>
<feature type="transmembrane region" description="Helical" evidence="10">
    <location>
        <begin position="71"/>
        <end position="89"/>
    </location>
</feature>
<dbReference type="EMBL" id="RWJN01000047">
    <property type="protein sequence ID" value="TCD69184.1"/>
    <property type="molecule type" value="Genomic_DNA"/>
</dbReference>
<dbReference type="Pfam" id="PF02889">
    <property type="entry name" value="Sec63"/>
    <property type="match status" value="1"/>
</dbReference>
<evidence type="ECO:0000256" key="5">
    <source>
        <dbReference type="ARBA" id="ARBA00022927"/>
    </source>
</evidence>
<comment type="subcellular location">
    <subcellularLocation>
        <location evidence="1">Endoplasmic reticulum membrane</location>
        <topology evidence="1">Multi-pass membrane protein</topology>
    </subcellularLocation>
</comment>
<gene>
    <name evidence="12" type="primary">SEC63</name>
    <name evidence="12" type="ORF">EIP91_008480</name>
</gene>
<dbReference type="Proteomes" id="UP000292702">
    <property type="component" value="Unassembled WGS sequence"/>
</dbReference>
<keyword evidence="2" id="KW-0813">Transport</keyword>
<evidence type="ECO:0000256" key="6">
    <source>
        <dbReference type="ARBA" id="ARBA00022989"/>
    </source>
</evidence>
<comment type="caution">
    <text evidence="12">The sequence shown here is derived from an EMBL/GenBank/DDBJ whole genome shotgun (WGS) entry which is preliminary data.</text>
</comment>
<dbReference type="SMART" id="SM00271">
    <property type="entry name" value="DnaJ"/>
    <property type="match status" value="1"/>
</dbReference>
<dbReference type="Pfam" id="PF00226">
    <property type="entry name" value="DnaJ"/>
    <property type="match status" value="1"/>
</dbReference>
<protein>
    <submittedName>
        <fullName evidence="12">Secretory subunit</fullName>
    </submittedName>
</protein>
<evidence type="ECO:0000313" key="12">
    <source>
        <dbReference type="EMBL" id="TCD69184.1"/>
    </source>
</evidence>
<dbReference type="GO" id="GO:0006620">
    <property type="term" value="P:post-translational protein targeting to endoplasmic reticulum membrane"/>
    <property type="evidence" value="ECO:0007669"/>
    <property type="project" value="TreeGrafter"/>
</dbReference>
<dbReference type="Gene3D" id="1.10.3380.10">
    <property type="entry name" value="Sec63 N-terminal domain-like domain"/>
    <property type="match status" value="1"/>
</dbReference>
<evidence type="ECO:0000256" key="8">
    <source>
        <dbReference type="ARBA" id="ARBA00023186"/>
    </source>
</evidence>
<dbReference type="PANTHER" id="PTHR24075:SF0">
    <property type="entry name" value="TRANSLOCATION PROTEIN SEC63 HOMOLOG"/>
    <property type="match status" value="1"/>
</dbReference>
<keyword evidence="5" id="KW-0653">Protein transport</keyword>
<dbReference type="SUPFAM" id="SSF46565">
    <property type="entry name" value="Chaperone J-domain"/>
    <property type="match status" value="1"/>
</dbReference>
<keyword evidence="3 10" id="KW-0812">Transmembrane</keyword>
<evidence type="ECO:0000256" key="7">
    <source>
        <dbReference type="ARBA" id="ARBA00023136"/>
    </source>
</evidence>
<feature type="compositionally biased region" description="Acidic residues" evidence="9">
    <location>
        <begin position="626"/>
        <end position="653"/>
    </location>
</feature>
<dbReference type="InterPro" id="IPR036869">
    <property type="entry name" value="J_dom_sf"/>
</dbReference>
<sequence>MANYNYDEAGNMAAYFLLTFLFIVLVPLSIPSSSKSQPSSGCACEQCTQHRSEIRKLESGSFLNPKHHRRAFILAAGWAFFSYVAYKVATIENDQKVYNPFEILGISSGTSLKDIKSHYKKLSKVFHPDKVKLAVNETIEMVEARFVDITKAYKSLTDETIRENWERYGHPDGRQEVSMGIALPKWIVEGKNNIWVLGAYGVIFGVALPSLVGNWWFGNRSKTKDGVNARSAATYFKMLSEDSGMDDVLGTLGKTFEWERPKVTVDQKEFTELEATIGEKLGEKWVTLRKLAEIDQGHERRRVAFALLYAHLLRLPLSPSLRKEQAEILLQTQALLSSLLNITISRNWLTPTLAAMRLHAYLVQALNPGQTSLKYAQLPSISDSESQELVQQFPLLADLLFSLEEKGDDRAREVKKVANKWGKLDLVEASFQVIDDRIVTPSSIVYLVVKVRLTPPTDGPLSFTPDAKSYEKRNYEFLASKKDVEDVSPQTTISSLAHAPHWPSHRKPSWWVVLGDPKTSKVVVPPMKITDIPYADPEHPDVYRSYKLQFQAPPNVMSFPWRVYIVSDTFVGEEVAEEITLRIDDLAALEEGESAQDDDISDPEEDSLAGQMAMMRGGSVKKRPDGEDESDDDESSTDDDQQSDEESSDSDSD</sequence>
<dbReference type="PROSITE" id="PS50076">
    <property type="entry name" value="DNAJ_2"/>
    <property type="match status" value="1"/>
</dbReference>
<dbReference type="GO" id="GO:0006614">
    <property type="term" value="P:SRP-dependent cotranslational protein targeting to membrane"/>
    <property type="evidence" value="ECO:0007669"/>
    <property type="project" value="TreeGrafter"/>
</dbReference>
<keyword evidence="4" id="KW-0256">Endoplasmic reticulum</keyword>
<dbReference type="FunFam" id="1.10.287.110:FF:000039">
    <property type="entry name" value="Protein translocation complex component (Npl1)"/>
    <property type="match status" value="1"/>
</dbReference>
<dbReference type="PANTHER" id="PTHR24075">
    <property type="entry name" value="SEC63 DOMAIN-CONTAINING"/>
    <property type="match status" value="1"/>
</dbReference>
<dbReference type="GO" id="GO:0031207">
    <property type="term" value="C:Sec62/Sec63 complex"/>
    <property type="evidence" value="ECO:0007669"/>
    <property type="project" value="TreeGrafter"/>
</dbReference>
<dbReference type="InterPro" id="IPR014756">
    <property type="entry name" value="Ig_E-set"/>
</dbReference>
<dbReference type="InterPro" id="IPR001623">
    <property type="entry name" value="DnaJ_domain"/>
</dbReference>
<dbReference type="InterPro" id="IPR004179">
    <property type="entry name" value="Sec63-dom"/>
</dbReference>
<evidence type="ECO:0000256" key="1">
    <source>
        <dbReference type="ARBA" id="ARBA00004477"/>
    </source>
</evidence>
<organism evidence="12 13">
    <name type="scientific">Steccherinum ochraceum</name>
    <dbReference type="NCBI Taxonomy" id="92696"/>
    <lineage>
        <taxon>Eukaryota</taxon>
        <taxon>Fungi</taxon>
        <taxon>Dikarya</taxon>
        <taxon>Basidiomycota</taxon>
        <taxon>Agaricomycotina</taxon>
        <taxon>Agaricomycetes</taxon>
        <taxon>Polyporales</taxon>
        <taxon>Steccherinaceae</taxon>
        <taxon>Steccherinum</taxon>
    </lineage>
</organism>
<dbReference type="AlphaFoldDB" id="A0A4R0S0A8"/>
<feature type="region of interest" description="Disordered" evidence="9">
    <location>
        <begin position="590"/>
        <end position="653"/>
    </location>
</feature>
<keyword evidence="7 10" id="KW-0472">Membrane</keyword>
<feature type="transmembrane region" description="Helical" evidence="10">
    <location>
        <begin position="194"/>
        <end position="217"/>
    </location>
</feature>
<accession>A0A4R0S0A8</accession>
<evidence type="ECO:0000256" key="2">
    <source>
        <dbReference type="ARBA" id="ARBA00022448"/>
    </source>
</evidence>
<dbReference type="SMART" id="SM00973">
    <property type="entry name" value="Sec63"/>
    <property type="match status" value="1"/>
</dbReference>
<evidence type="ECO:0000256" key="4">
    <source>
        <dbReference type="ARBA" id="ARBA00022824"/>
    </source>
</evidence>
<name>A0A4R0S0A8_9APHY</name>
<feature type="domain" description="J" evidence="11">
    <location>
        <begin position="99"/>
        <end position="169"/>
    </location>
</feature>
<dbReference type="GO" id="GO:0003723">
    <property type="term" value="F:RNA binding"/>
    <property type="evidence" value="ECO:0007669"/>
    <property type="project" value="TreeGrafter"/>
</dbReference>
<feature type="transmembrane region" description="Helical" evidence="10">
    <location>
        <begin position="12"/>
        <end position="30"/>
    </location>
</feature>
<evidence type="ECO:0000313" key="13">
    <source>
        <dbReference type="Proteomes" id="UP000292702"/>
    </source>
</evidence>
<dbReference type="STRING" id="92696.A0A4R0S0A8"/>
<feature type="compositionally biased region" description="Acidic residues" evidence="9">
    <location>
        <begin position="590"/>
        <end position="607"/>
    </location>
</feature>
<dbReference type="SUPFAM" id="SSF81296">
    <property type="entry name" value="E set domains"/>
    <property type="match status" value="1"/>
</dbReference>
<dbReference type="Gene3D" id="2.60.40.150">
    <property type="entry name" value="C2 domain"/>
    <property type="match status" value="1"/>
</dbReference>
<reference evidence="12 13" key="1">
    <citation type="submission" date="2018-11" db="EMBL/GenBank/DDBJ databases">
        <title>Genome assembly of Steccherinum ochraceum LE-BIN_3174, the white-rot fungus of the Steccherinaceae family (The Residual Polyporoid clade, Polyporales, Basidiomycota).</title>
        <authorList>
            <person name="Fedorova T.V."/>
            <person name="Glazunova O.A."/>
            <person name="Landesman E.O."/>
            <person name="Moiseenko K.V."/>
            <person name="Psurtseva N.V."/>
            <person name="Savinova O.S."/>
            <person name="Shakhova N.V."/>
            <person name="Tyazhelova T.V."/>
            <person name="Vasina D.V."/>
        </authorList>
    </citation>
    <scope>NUCLEOTIDE SEQUENCE [LARGE SCALE GENOMIC DNA]</scope>
    <source>
        <strain evidence="12 13">LE-BIN_3174</strain>
    </source>
</reference>